<accession>A0A6A7N6H9</accession>
<dbReference type="GO" id="GO:0030254">
    <property type="term" value="P:protein secretion by the type III secretion system"/>
    <property type="evidence" value="ECO:0007669"/>
    <property type="project" value="InterPro"/>
</dbReference>
<keyword evidence="2" id="KW-1185">Reference proteome</keyword>
<dbReference type="Gene3D" id="3.30.1460.10">
    <property type="match status" value="1"/>
</dbReference>
<dbReference type="InterPro" id="IPR010261">
    <property type="entry name" value="Tir_chaperone"/>
</dbReference>
<protein>
    <recommendedName>
        <fullName evidence="3">Type III secretion system chaperone</fullName>
    </recommendedName>
</protein>
<dbReference type="CDD" id="cd16364">
    <property type="entry name" value="T3SC_I-like"/>
    <property type="match status" value="1"/>
</dbReference>
<reference evidence="1 2" key="1">
    <citation type="submission" date="2019-10" db="EMBL/GenBank/DDBJ databases">
        <title>Two novel species isolated from a subtropical stream in China.</title>
        <authorList>
            <person name="Lu H."/>
        </authorList>
    </citation>
    <scope>NUCLEOTIDE SEQUENCE [LARGE SCALE GENOMIC DNA]</scope>
    <source>
        <strain evidence="1 2">FT29W</strain>
    </source>
</reference>
<sequence>MRWPPAFAPPTRRDAMTPQNLVQELGQRLGITLTLDQAGLARLMIDNTLPVDFEHDESGDRLLVYSTLGITPLGEERETVFADLLSANLFGAELGPCSPALDMVRDELLLWFALDEQSDIDGAMKALENLVAQTEHWRSRIASGGDDLASSGAPTPNGNLDNFILA</sequence>
<name>A0A6A7N6H9_9BURK</name>
<dbReference type="Proteomes" id="UP000440498">
    <property type="component" value="Unassembled WGS sequence"/>
</dbReference>
<gene>
    <name evidence="1" type="ORF">GEV02_21380</name>
</gene>
<evidence type="ECO:0000313" key="2">
    <source>
        <dbReference type="Proteomes" id="UP000440498"/>
    </source>
</evidence>
<organism evidence="1 2">
    <name type="scientific">Rugamonas aquatica</name>
    <dbReference type="NCBI Taxonomy" id="2743357"/>
    <lineage>
        <taxon>Bacteria</taxon>
        <taxon>Pseudomonadati</taxon>
        <taxon>Pseudomonadota</taxon>
        <taxon>Betaproteobacteria</taxon>
        <taxon>Burkholderiales</taxon>
        <taxon>Oxalobacteraceae</taxon>
        <taxon>Telluria group</taxon>
        <taxon>Rugamonas</taxon>
    </lineage>
</organism>
<dbReference type="EMBL" id="WHUG01000009">
    <property type="protein sequence ID" value="MQA40704.1"/>
    <property type="molecule type" value="Genomic_DNA"/>
</dbReference>
<proteinExistence type="predicted"/>
<evidence type="ECO:0000313" key="1">
    <source>
        <dbReference type="EMBL" id="MQA40704.1"/>
    </source>
</evidence>
<dbReference type="SUPFAM" id="SSF69635">
    <property type="entry name" value="Type III secretory system chaperone-like"/>
    <property type="match status" value="1"/>
</dbReference>
<comment type="caution">
    <text evidence="1">The sequence shown here is derived from an EMBL/GenBank/DDBJ whole genome shotgun (WGS) entry which is preliminary data.</text>
</comment>
<dbReference type="AlphaFoldDB" id="A0A6A7N6H9"/>
<evidence type="ECO:0008006" key="3">
    <source>
        <dbReference type="Google" id="ProtNLM"/>
    </source>
</evidence>
<dbReference type="Pfam" id="PF05932">
    <property type="entry name" value="CesT"/>
    <property type="match status" value="1"/>
</dbReference>